<comment type="function">
    <text evidence="17">Core subunit of the mitochondrial membrane respiratory chain NADH dehydrogenase (Complex I) which catalyzes electron transfer from NADH through the respiratory chain, using ubiquinone as an electron acceptor. Essential for the catalytic activity and assembly of complex I.</text>
</comment>
<name>A0A8T9JCW5_9HYME</name>
<feature type="transmembrane region" description="Helical" evidence="17">
    <location>
        <begin position="367"/>
        <end position="389"/>
    </location>
</feature>
<evidence type="ECO:0000256" key="10">
    <source>
        <dbReference type="ARBA" id="ARBA00022982"/>
    </source>
</evidence>
<dbReference type="GO" id="GO:0042773">
    <property type="term" value="P:ATP synthesis coupled electron transport"/>
    <property type="evidence" value="ECO:0007669"/>
    <property type="project" value="InterPro"/>
</dbReference>
<dbReference type="GO" id="GO:0003954">
    <property type="term" value="F:NADH dehydrogenase activity"/>
    <property type="evidence" value="ECO:0007669"/>
    <property type="project" value="TreeGrafter"/>
</dbReference>
<feature type="transmembrane region" description="Helical" evidence="17">
    <location>
        <begin position="447"/>
        <end position="468"/>
    </location>
</feature>
<geneLocation type="mitochondrion" evidence="21"/>
<dbReference type="EC" id="7.1.1.2" evidence="3 17"/>
<comment type="catalytic activity">
    <reaction evidence="16 17">
        <text>a ubiquinone + NADH + 5 H(+)(in) = a ubiquinol + NAD(+) + 4 H(+)(out)</text>
        <dbReference type="Rhea" id="RHEA:29091"/>
        <dbReference type="Rhea" id="RHEA-COMP:9565"/>
        <dbReference type="Rhea" id="RHEA-COMP:9566"/>
        <dbReference type="ChEBI" id="CHEBI:15378"/>
        <dbReference type="ChEBI" id="CHEBI:16389"/>
        <dbReference type="ChEBI" id="CHEBI:17976"/>
        <dbReference type="ChEBI" id="CHEBI:57540"/>
        <dbReference type="ChEBI" id="CHEBI:57945"/>
        <dbReference type="EC" id="7.1.1.2"/>
    </reaction>
</comment>
<feature type="transmembrane region" description="Helical" evidence="17">
    <location>
        <begin position="538"/>
        <end position="557"/>
    </location>
</feature>
<keyword evidence="7 17" id="KW-0812">Transmembrane</keyword>
<feature type="transmembrane region" description="Helical" evidence="17">
    <location>
        <begin position="148"/>
        <end position="167"/>
    </location>
</feature>
<feature type="transmembrane region" description="Helical" evidence="17">
    <location>
        <begin position="86"/>
        <end position="103"/>
    </location>
</feature>
<keyword evidence="8" id="KW-0999">Mitochondrion inner membrane</keyword>
<accession>A0A8T9JCW5</accession>
<evidence type="ECO:0000259" key="19">
    <source>
        <dbReference type="Pfam" id="PF00662"/>
    </source>
</evidence>
<evidence type="ECO:0000259" key="18">
    <source>
        <dbReference type="Pfam" id="PF00361"/>
    </source>
</evidence>
<dbReference type="AlphaFoldDB" id="A0A8T9JCW5"/>
<dbReference type="PANTHER" id="PTHR42829">
    <property type="entry name" value="NADH-UBIQUINONE OXIDOREDUCTASE CHAIN 5"/>
    <property type="match status" value="1"/>
</dbReference>
<evidence type="ECO:0000256" key="8">
    <source>
        <dbReference type="ARBA" id="ARBA00022792"/>
    </source>
</evidence>
<dbReference type="GeneID" id="71882547"/>
<dbReference type="GO" id="GO:0008137">
    <property type="term" value="F:NADH dehydrogenase (ubiquinone) activity"/>
    <property type="evidence" value="ECO:0007669"/>
    <property type="project" value="UniProtKB-EC"/>
</dbReference>
<dbReference type="PANTHER" id="PTHR42829:SF2">
    <property type="entry name" value="NADH-UBIQUINONE OXIDOREDUCTASE CHAIN 5"/>
    <property type="match status" value="1"/>
</dbReference>
<keyword evidence="5 17" id="KW-0813">Transport</keyword>
<dbReference type="PRINTS" id="PR01434">
    <property type="entry name" value="NADHDHGNASE5"/>
</dbReference>
<evidence type="ECO:0000256" key="2">
    <source>
        <dbReference type="ARBA" id="ARBA00004448"/>
    </source>
</evidence>
<feature type="transmembrane region" description="Helical" evidence="17">
    <location>
        <begin position="236"/>
        <end position="255"/>
    </location>
</feature>
<dbReference type="InterPro" id="IPR003945">
    <property type="entry name" value="NU5C-like"/>
</dbReference>
<dbReference type="EMBL" id="OK585072">
    <property type="protein sequence ID" value="UOK09631.1"/>
    <property type="molecule type" value="Genomic_DNA"/>
</dbReference>
<evidence type="ECO:0000256" key="17">
    <source>
        <dbReference type="RuleBase" id="RU003404"/>
    </source>
</evidence>
<sequence length="559" mass="67213">MIYYMISIYLFFMSLIFWFMFMIFNLMNYMFFIEWNLLNFNSLKILFIIYIDWMNLIFINTILLISFIVILYSLEYMKNDKFLKRFMMLIFIFIISMILMIFSPNMFSILLGWDGLGLSSYCLIAYYQSKKSFNSSNVTILMNRFGDIMILLSICFMMSYGSWNFIFLKKIKMIMSLLIFLASITKSAQIPFSTWLPMAMAAPTPVSSLVHSSTLVTAGVYLLIRFNFLLNENLKFLFMMISFMTMFMSGLMANFEFDIKKIIALSTLSQLGLMILMICLNFTKLAYFHLITHAMFKSLLFLCSGIIIHNYLNNQDIRFLSFVNNFLPTINLIFNMSLLTLCGLPFLSGFFSKDLMIEMFLMNKFNMIMFILIFLSMGFTMSYTFRLIFYLTLKNKKILNLYFYNSKNLMNYSIFLLYFLSVFYGFILNWLMFSSMNFIFLPKFLKLFIYIILIMSLFLGLLLPKYILINFFLNKKINLIYLFLNKMWFMYFLLKKNKMNLLLFNNKILYFNELTWMELITIKKIYFYLNLLNKKENIYIIFFFFMYMINWFIYILLLF</sequence>
<feature type="transmembrane region" description="Helical" evidence="17">
    <location>
        <begin position="295"/>
        <end position="313"/>
    </location>
</feature>
<keyword evidence="15 17" id="KW-0472">Membrane</keyword>
<dbReference type="Pfam" id="PF00361">
    <property type="entry name" value="Proton_antipo_M"/>
    <property type="match status" value="1"/>
</dbReference>
<feature type="transmembrane region" description="Helical" evidence="17">
    <location>
        <begin position="325"/>
        <end position="347"/>
    </location>
</feature>
<keyword evidence="11 17" id="KW-1133">Transmembrane helix</keyword>
<dbReference type="Pfam" id="PF00662">
    <property type="entry name" value="Proton_antipo_N"/>
    <property type="match status" value="1"/>
</dbReference>
<evidence type="ECO:0000256" key="7">
    <source>
        <dbReference type="ARBA" id="ARBA00022692"/>
    </source>
</evidence>
<keyword evidence="9" id="KW-1278">Translocase</keyword>
<keyword evidence="12 17" id="KW-0520">NAD</keyword>
<dbReference type="InterPro" id="IPR001750">
    <property type="entry name" value="ND/Mrp_TM"/>
</dbReference>
<evidence type="ECO:0000256" key="12">
    <source>
        <dbReference type="ARBA" id="ARBA00023027"/>
    </source>
</evidence>
<dbReference type="GO" id="GO:0005743">
    <property type="term" value="C:mitochondrial inner membrane"/>
    <property type="evidence" value="ECO:0007669"/>
    <property type="project" value="UniProtKB-SubCell"/>
</dbReference>
<feature type="domain" description="NADH dehydrogenase subunit 5 C-terminal" evidence="20">
    <location>
        <begin position="383"/>
        <end position="554"/>
    </location>
</feature>
<comment type="subcellular location">
    <subcellularLocation>
        <location evidence="2">Mitochondrion inner membrane</location>
        <topology evidence="2">Multi-pass membrane protein</topology>
    </subcellularLocation>
</comment>
<dbReference type="InterPro" id="IPR010934">
    <property type="entry name" value="NADH_DH_su5_C"/>
</dbReference>
<reference evidence="21" key="1">
    <citation type="submission" date="2021-10" db="EMBL/GenBank/DDBJ databases">
        <title>Life History of the Giant Wood Moth Parasitoid Wasp (Virgulibracon endoxylaphagus).</title>
        <authorList>
            <person name="Thurman J.H."/>
        </authorList>
    </citation>
    <scope>NUCLEOTIDE SEQUENCE</scope>
</reference>
<comment type="similarity">
    <text evidence="17">Belongs to the complex I subunit 5 family.</text>
</comment>
<gene>
    <name evidence="21" type="primary">ND5</name>
</gene>
<evidence type="ECO:0000259" key="20">
    <source>
        <dbReference type="Pfam" id="PF06455"/>
    </source>
</evidence>
<proteinExistence type="inferred from homology"/>
<dbReference type="GO" id="GO:0015990">
    <property type="term" value="P:electron transport coupled proton transport"/>
    <property type="evidence" value="ECO:0007669"/>
    <property type="project" value="TreeGrafter"/>
</dbReference>
<dbReference type="CTD" id="4540"/>
<dbReference type="InterPro" id="IPR001516">
    <property type="entry name" value="Proton_antipo_N"/>
</dbReference>
<feature type="transmembrane region" description="Helical" evidence="17">
    <location>
        <begin position="7"/>
        <end position="27"/>
    </location>
</feature>
<evidence type="ECO:0000256" key="15">
    <source>
        <dbReference type="ARBA" id="ARBA00023136"/>
    </source>
</evidence>
<feature type="transmembrane region" description="Helical" evidence="17">
    <location>
        <begin position="477"/>
        <end position="494"/>
    </location>
</feature>
<keyword evidence="10" id="KW-0249">Electron transport</keyword>
<evidence type="ECO:0000256" key="13">
    <source>
        <dbReference type="ARBA" id="ARBA00023075"/>
    </source>
</evidence>
<feature type="transmembrane region" description="Helical" evidence="17">
    <location>
        <begin position="173"/>
        <end position="196"/>
    </location>
</feature>
<protein>
    <recommendedName>
        <fullName evidence="4 17">NADH-ubiquinone oxidoreductase chain 5</fullName>
        <ecNumber evidence="3 17">7.1.1.2</ecNumber>
    </recommendedName>
</protein>
<keyword evidence="13 17" id="KW-0830">Ubiquinone</keyword>
<dbReference type="Pfam" id="PF06455">
    <property type="entry name" value="NADH5_C"/>
    <property type="match status" value="1"/>
</dbReference>
<feature type="domain" description="NADH-Ubiquinone oxidoreductase (complex I) chain 5 N-terminal" evidence="19">
    <location>
        <begin position="38"/>
        <end position="87"/>
    </location>
</feature>
<feature type="transmembrane region" description="Helical" evidence="17">
    <location>
        <begin position="409"/>
        <end position="427"/>
    </location>
</feature>
<evidence type="ECO:0000313" key="21">
    <source>
        <dbReference type="EMBL" id="UOK09631.1"/>
    </source>
</evidence>
<evidence type="ECO:0000256" key="11">
    <source>
        <dbReference type="ARBA" id="ARBA00022989"/>
    </source>
</evidence>
<dbReference type="RefSeq" id="YP_010350251.1">
    <property type="nucleotide sequence ID" value="NC_062620.1"/>
</dbReference>
<evidence type="ECO:0000256" key="4">
    <source>
        <dbReference type="ARBA" id="ARBA00021096"/>
    </source>
</evidence>
<organism evidence="21">
    <name type="scientific">Virgulibracon endoxylaphagus</name>
    <dbReference type="NCBI Taxonomy" id="2933211"/>
    <lineage>
        <taxon>Eukaryota</taxon>
        <taxon>Metazoa</taxon>
        <taxon>Ecdysozoa</taxon>
        <taxon>Arthropoda</taxon>
        <taxon>Hexapoda</taxon>
        <taxon>Insecta</taxon>
        <taxon>Pterygota</taxon>
        <taxon>Neoptera</taxon>
        <taxon>Endopterygota</taxon>
        <taxon>Hymenoptera</taxon>
        <taxon>Apocrita</taxon>
        <taxon>Ichneumonoidea</taxon>
        <taxon>Braconidae</taxon>
        <taxon>Braconinae</taxon>
        <taxon>Virgulibracon</taxon>
    </lineage>
</organism>
<feature type="transmembrane region" description="Helical" evidence="17">
    <location>
        <begin position="47"/>
        <end position="74"/>
    </location>
</feature>
<feature type="transmembrane region" description="Helical" evidence="17">
    <location>
        <begin position="262"/>
        <end position="283"/>
    </location>
</feature>
<comment type="function">
    <text evidence="1">Core subunit of the mitochondrial membrane respiratory chain NADH dehydrogenase (Complex I) that is believed to belong to the minimal assembly required for catalysis. Complex I functions in the transfer of electrons from NADH to the respiratory chain. The immediate electron acceptor for the enzyme is believed to be ubiquinone.</text>
</comment>
<evidence type="ECO:0000256" key="14">
    <source>
        <dbReference type="ARBA" id="ARBA00023128"/>
    </source>
</evidence>
<evidence type="ECO:0000256" key="16">
    <source>
        <dbReference type="ARBA" id="ARBA00049551"/>
    </source>
</evidence>
<evidence type="ECO:0000256" key="6">
    <source>
        <dbReference type="ARBA" id="ARBA00022660"/>
    </source>
</evidence>
<evidence type="ECO:0000256" key="1">
    <source>
        <dbReference type="ARBA" id="ARBA00003257"/>
    </source>
</evidence>
<feature type="domain" description="NADH:quinone oxidoreductase/Mrp antiporter transmembrane" evidence="18">
    <location>
        <begin position="103"/>
        <end position="375"/>
    </location>
</feature>
<keyword evidence="6" id="KW-0679">Respiratory chain</keyword>
<evidence type="ECO:0000256" key="3">
    <source>
        <dbReference type="ARBA" id="ARBA00012944"/>
    </source>
</evidence>
<keyword evidence="14 17" id="KW-0496">Mitochondrion</keyword>
<evidence type="ECO:0000256" key="5">
    <source>
        <dbReference type="ARBA" id="ARBA00022448"/>
    </source>
</evidence>
<feature type="transmembrane region" description="Helical" evidence="17">
    <location>
        <begin position="514"/>
        <end position="531"/>
    </location>
</feature>
<evidence type="ECO:0000256" key="9">
    <source>
        <dbReference type="ARBA" id="ARBA00022967"/>
    </source>
</evidence>